<dbReference type="InterPro" id="IPR014914">
    <property type="entry name" value="RES_dom"/>
</dbReference>
<reference evidence="3" key="1">
    <citation type="submission" date="2016-09" db="EMBL/GenBank/DDBJ databases">
        <authorList>
            <person name="Capua I."/>
            <person name="De Benedictis P."/>
            <person name="Joannis T."/>
            <person name="Lombin L.H."/>
            <person name="Cattoli G."/>
        </authorList>
    </citation>
    <scope>NUCLEOTIDE SEQUENCE</scope>
    <source>
        <strain evidence="3">B9</strain>
    </source>
</reference>
<evidence type="ECO:0000313" key="3">
    <source>
        <dbReference type="EMBL" id="SCU86137.1"/>
    </source>
</evidence>
<evidence type="ECO:0000259" key="2">
    <source>
        <dbReference type="SMART" id="SM00953"/>
    </source>
</evidence>
<name>A0A1K0ILC7_CUPNE</name>
<evidence type="ECO:0000256" key="1">
    <source>
        <dbReference type="SAM" id="MobiDB-lite"/>
    </source>
</evidence>
<dbReference type="AlphaFoldDB" id="A0A1K0ILC7"/>
<feature type="domain" description="RES" evidence="2">
    <location>
        <begin position="18"/>
        <end position="146"/>
    </location>
</feature>
<sequence length="157" mass="16767">MRPAWRIATDTPDYTADDASGAGAKATGGRWNRQGTPLIYAATSIALACLETLVHLGSGGLPLNRYLVRIDIPDELWAAAQQLSADTAPVGWDAIPAGKTSLDTGEAWTAAGTSALLLVPSIVIPEEHNLLVNPAHPDAARLAYVKLRRWQYDARLV</sequence>
<proteinExistence type="predicted"/>
<dbReference type="EMBL" id="FMSH01000394">
    <property type="protein sequence ID" value="SCU86137.1"/>
    <property type="molecule type" value="Genomic_DNA"/>
</dbReference>
<gene>
    <name evidence="3" type="ORF">CNECB9_4530002</name>
</gene>
<dbReference type="SMART" id="SM00953">
    <property type="entry name" value="RES"/>
    <property type="match status" value="1"/>
</dbReference>
<feature type="compositionally biased region" description="Low complexity" evidence="1">
    <location>
        <begin position="8"/>
        <end position="19"/>
    </location>
</feature>
<organism evidence="3">
    <name type="scientific">Cupriavidus necator</name>
    <name type="common">Alcaligenes eutrophus</name>
    <name type="synonym">Ralstonia eutropha</name>
    <dbReference type="NCBI Taxonomy" id="106590"/>
    <lineage>
        <taxon>Bacteria</taxon>
        <taxon>Pseudomonadati</taxon>
        <taxon>Pseudomonadota</taxon>
        <taxon>Betaproteobacteria</taxon>
        <taxon>Burkholderiales</taxon>
        <taxon>Burkholderiaceae</taxon>
        <taxon>Cupriavidus</taxon>
    </lineage>
</organism>
<feature type="region of interest" description="Disordered" evidence="1">
    <location>
        <begin position="1"/>
        <end position="28"/>
    </location>
</feature>
<protein>
    <recommendedName>
        <fullName evidence="2">RES domain-containing protein</fullName>
    </recommendedName>
</protein>
<dbReference type="Pfam" id="PF08808">
    <property type="entry name" value="RES"/>
    <property type="match status" value="1"/>
</dbReference>
<dbReference type="RefSeq" id="WP_340528003.1">
    <property type="nucleotide sequence ID" value="NZ_FMSH01000394.1"/>
</dbReference>
<accession>A0A1K0ILC7</accession>